<evidence type="ECO:0000313" key="4">
    <source>
        <dbReference type="Proteomes" id="UP001341840"/>
    </source>
</evidence>
<dbReference type="Gene3D" id="3.50.30.30">
    <property type="match status" value="1"/>
</dbReference>
<organism evidence="3 4">
    <name type="scientific">Stylosanthes scabra</name>
    <dbReference type="NCBI Taxonomy" id="79078"/>
    <lineage>
        <taxon>Eukaryota</taxon>
        <taxon>Viridiplantae</taxon>
        <taxon>Streptophyta</taxon>
        <taxon>Embryophyta</taxon>
        <taxon>Tracheophyta</taxon>
        <taxon>Spermatophyta</taxon>
        <taxon>Magnoliopsida</taxon>
        <taxon>eudicotyledons</taxon>
        <taxon>Gunneridae</taxon>
        <taxon>Pentapetalae</taxon>
        <taxon>rosids</taxon>
        <taxon>fabids</taxon>
        <taxon>Fabales</taxon>
        <taxon>Fabaceae</taxon>
        <taxon>Papilionoideae</taxon>
        <taxon>50 kb inversion clade</taxon>
        <taxon>dalbergioids sensu lato</taxon>
        <taxon>Dalbergieae</taxon>
        <taxon>Pterocarpus clade</taxon>
        <taxon>Stylosanthes</taxon>
    </lineage>
</organism>
<dbReference type="SUPFAM" id="SSF52025">
    <property type="entry name" value="PA domain"/>
    <property type="match status" value="1"/>
</dbReference>
<evidence type="ECO:0000256" key="1">
    <source>
        <dbReference type="ARBA" id="ARBA00023180"/>
    </source>
</evidence>
<evidence type="ECO:0000313" key="3">
    <source>
        <dbReference type="EMBL" id="MED6200658.1"/>
    </source>
</evidence>
<protein>
    <recommendedName>
        <fullName evidence="2">PA domain-containing protein</fullName>
    </recommendedName>
</protein>
<gene>
    <name evidence="3" type="ORF">PIB30_087370</name>
</gene>
<keyword evidence="1" id="KW-0325">Glycoprotein</keyword>
<feature type="domain" description="PA" evidence="2">
    <location>
        <begin position="11"/>
        <end position="69"/>
    </location>
</feature>
<dbReference type="CDD" id="cd02120">
    <property type="entry name" value="PA_subtilisin_like"/>
    <property type="match status" value="1"/>
</dbReference>
<dbReference type="Pfam" id="PF02225">
    <property type="entry name" value="PA"/>
    <property type="match status" value="1"/>
</dbReference>
<dbReference type="InterPro" id="IPR046450">
    <property type="entry name" value="PA_dom_sf"/>
</dbReference>
<reference evidence="3 4" key="1">
    <citation type="journal article" date="2023" name="Plants (Basel)">
        <title>Bridging the Gap: Combining Genomics and Transcriptomics Approaches to Understand Stylosanthes scabra, an Orphan Legume from the Brazilian Caatinga.</title>
        <authorList>
            <person name="Ferreira-Neto J.R.C."/>
            <person name="da Silva M.D."/>
            <person name="Binneck E."/>
            <person name="de Melo N.F."/>
            <person name="da Silva R.H."/>
            <person name="de Melo A.L.T.M."/>
            <person name="Pandolfi V."/>
            <person name="Bustamante F.O."/>
            <person name="Brasileiro-Vidal A.C."/>
            <person name="Benko-Iseppon A.M."/>
        </authorList>
    </citation>
    <scope>NUCLEOTIDE SEQUENCE [LARGE SCALE GENOMIC DNA]</scope>
    <source>
        <tissue evidence="3">Leaves</tissue>
    </source>
</reference>
<proteinExistence type="predicted"/>
<dbReference type="EMBL" id="JASCZI010212984">
    <property type="protein sequence ID" value="MED6200658.1"/>
    <property type="molecule type" value="Genomic_DNA"/>
</dbReference>
<name>A0ABU6XVS6_9FABA</name>
<keyword evidence="4" id="KW-1185">Reference proteome</keyword>
<sequence>MCLEGTLDPQVVKGKIVICERGISPRVQKGHVVKDAGGVGMILTNTETNGEELVADCHLLPAVAIREKDDTRTQSSSFTTTSNWKHIPQTSRRASQARREWTLEDFDNWTNWLLYKGYKYGKLLRHETQKMVVIMELEAPQN</sequence>
<comment type="caution">
    <text evidence="3">The sequence shown here is derived from an EMBL/GenBank/DDBJ whole genome shotgun (WGS) entry which is preliminary data.</text>
</comment>
<evidence type="ECO:0000259" key="2">
    <source>
        <dbReference type="Pfam" id="PF02225"/>
    </source>
</evidence>
<dbReference type="Proteomes" id="UP001341840">
    <property type="component" value="Unassembled WGS sequence"/>
</dbReference>
<accession>A0ABU6XVS6</accession>
<dbReference type="InterPro" id="IPR003137">
    <property type="entry name" value="PA_domain"/>
</dbReference>